<dbReference type="InterPro" id="IPR005467">
    <property type="entry name" value="His_kinase_dom"/>
</dbReference>
<dbReference type="Pfam" id="PF00512">
    <property type="entry name" value="HisKA"/>
    <property type="match status" value="1"/>
</dbReference>
<feature type="transmembrane region" description="Helical" evidence="15">
    <location>
        <begin position="170"/>
        <end position="190"/>
    </location>
</feature>
<dbReference type="CDD" id="cd00075">
    <property type="entry name" value="HATPase"/>
    <property type="match status" value="1"/>
</dbReference>
<dbReference type="InterPro" id="IPR036097">
    <property type="entry name" value="HisK_dim/P_sf"/>
</dbReference>
<keyword evidence="6" id="KW-0808">Transferase</keyword>
<dbReference type="InterPro" id="IPR004358">
    <property type="entry name" value="Sig_transdc_His_kin-like_C"/>
</dbReference>
<evidence type="ECO:0000256" key="1">
    <source>
        <dbReference type="ARBA" id="ARBA00000085"/>
    </source>
</evidence>
<evidence type="ECO:0000256" key="3">
    <source>
        <dbReference type="ARBA" id="ARBA00012438"/>
    </source>
</evidence>
<dbReference type="AlphaFoldDB" id="A0A2R6XYJ8"/>
<evidence type="ECO:0000256" key="11">
    <source>
        <dbReference type="ARBA" id="ARBA00022989"/>
    </source>
</evidence>
<evidence type="ECO:0000256" key="8">
    <source>
        <dbReference type="ARBA" id="ARBA00022741"/>
    </source>
</evidence>
<organism evidence="18 19">
    <name type="scientific">Candidatus Carbonibacillus altaicus</name>
    <dbReference type="NCBI Taxonomy" id="2163959"/>
    <lineage>
        <taxon>Bacteria</taxon>
        <taxon>Bacillati</taxon>
        <taxon>Bacillota</taxon>
        <taxon>Bacilli</taxon>
        <taxon>Bacillales</taxon>
        <taxon>Candidatus Carbonibacillus</taxon>
    </lineage>
</organism>
<evidence type="ECO:0000256" key="10">
    <source>
        <dbReference type="ARBA" id="ARBA00022840"/>
    </source>
</evidence>
<reference evidence="19" key="1">
    <citation type="journal article" date="2018" name="Sci. Rep.">
        <title>Lignite coal burning seam in the remote Altai Mountains harbors a hydrogen-driven thermophilic microbial community.</title>
        <authorList>
            <person name="Kadnikov V.V."/>
            <person name="Mardanov A.V."/>
            <person name="Ivasenko D.A."/>
            <person name="Antsiferov D.V."/>
            <person name="Beletsky A.V."/>
            <person name="Karnachuk O.V."/>
            <person name="Ravin N.V."/>
        </authorList>
    </citation>
    <scope>NUCLEOTIDE SEQUENCE [LARGE SCALE GENOMIC DNA]</scope>
</reference>
<dbReference type="Gene3D" id="3.30.565.10">
    <property type="entry name" value="Histidine kinase-like ATPase, C-terminal domain"/>
    <property type="match status" value="1"/>
</dbReference>
<dbReference type="EMBL" id="PEBX01000105">
    <property type="protein sequence ID" value="PTQ55511.1"/>
    <property type="molecule type" value="Genomic_DNA"/>
</dbReference>
<dbReference type="GO" id="GO:0005886">
    <property type="term" value="C:plasma membrane"/>
    <property type="evidence" value="ECO:0007669"/>
    <property type="project" value="UniProtKB-SubCell"/>
</dbReference>
<evidence type="ECO:0000256" key="6">
    <source>
        <dbReference type="ARBA" id="ARBA00022679"/>
    </source>
</evidence>
<dbReference type="EC" id="2.7.13.3" evidence="3"/>
<feature type="domain" description="HAMP" evidence="17">
    <location>
        <begin position="257"/>
        <end position="280"/>
    </location>
</feature>
<dbReference type="InterPro" id="IPR036890">
    <property type="entry name" value="HATPase_C_sf"/>
</dbReference>
<dbReference type="SUPFAM" id="SSF47384">
    <property type="entry name" value="Homodimeric domain of signal transducing histidine kinase"/>
    <property type="match status" value="1"/>
</dbReference>
<comment type="catalytic activity">
    <reaction evidence="1">
        <text>ATP + protein L-histidine = ADP + protein N-phospho-L-histidine.</text>
        <dbReference type="EC" id="2.7.13.3"/>
    </reaction>
</comment>
<keyword evidence="10" id="KW-0067">ATP-binding</keyword>
<dbReference type="SMART" id="SM00388">
    <property type="entry name" value="HisKA"/>
    <property type="match status" value="1"/>
</dbReference>
<accession>A0A2R6XYJ8</accession>
<dbReference type="GO" id="GO:0000155">
    <property type="term" value="F:phosphorelay sensor kinase activity"/>
    <property type="evidence" value="ECO:0007669"/>
    <property type="project" value="InterPro"/>
</dbReference>
<evidence type="ECO:0000256" key="7">
    <source>
        <dbReference type="ARBA" id="ARBA00022692"/>
    </source>
</evidence>
<gene>
    <name evidence="18" type="ORF">BSOLF_1933</name>
</gene>
<keyword evidence="13 15" id="KW-0472">Membrane</keyword>
<dbReference type="PANTHER" id="PTHR45436:SF5">
    <property type="entry name" value="SENSOR HISTIDINE KINASE TRCS"/>
    <property type="match status" value="1"/>
</dbReference>
<evidence type="ECO:0000259" key="17">
    <source>
        <dbReference type="PROSITE" id="PS50885"/>
    </source>
</evidence>
<dbReference type="Proteomes" id="UP000244338">
    <property type="component" value="Unassembled WGS sequence"/>
</dbReference>
<dbReference type="PROSITE" id="PS50109">
    <property type="entry name" value="HIS_KIN"/>
    <property type="match status" value="1"/>
</dbReference>
<keyword evidence="7 15" id="KW-0812">Transmembrane</keyword>
<evidence type="ECO:0000256" key="9">
    <source>
        <dbReference type="ARBA" id="ARBA00022777"/>
    </source>
</evidence>
<evidence type="ECO:0000256" key="14">
    <source>
        <dbReference type="SAM" id="MobiDB-lite"/>
    </source>
</evidence>
<keyword evidence="11 15" id="KW-1133">Transmembrane helix</keyword>
<dbReference type="InterPro" id="IPR050428">
    <property type="entry name" value="TCS_sensor_his_kinase"/>
</dbReference>
<feature type="region of interest" description="Disordered" evidence="14">
    <location>
        <begin position="234"/>
        <end position="254"/>
    </location>
</feature>
<evidence type="ECO:0000313" key="19">
    <source>
        <dbReference type="Proteomes" id="UP000244338"/>
    </source>
</evidence>
<keyword evidence="4" id="KW-1003">Cell membrane</keyword>
<evidence type="ECO:0000259" key="16">
    <source>
        <dbReference type="PROSITE" id="PS50109"/>
    </source>
</evidence>
<dbReference type="InterPro" id="IPR003594">
    <property type="entry name" value="HATPase_dom"/>
</dbReference>
<comment type="subcellular location">
    <subcellularLocation>
        <location evidence="2">Cell membrane</location>
        <topology evidence="2">Multi-pass membrane protein</topology>
    </subcellularLocation>
</comment>
<feature type="region of interest" description="Disordered" evidence="14">
    <location>
        <begin position="427"/>
        <end position="449"/>
    </location>
</feature>
<dbReference type="GO" id="GO:0005524">
    <property type="term" value="F:ATP binding"/>
    <property type="evidence" value="ECO:0007669"/>
    <property type="project" value="UniProtKB-KW"/>
</dbReference>
<dbReference type="InterPro" id="IPR003660">
    <property type="entry name" value="HAMP_dom"/>
</dbReference>
<name>A0A2R6XYJ8_9BACL</name>
<proteinExistence type="predicted"/>
<dbReference type="PRINTS" id="PR00344">
    <property type="entry name" value="BCTRLSENSOR"/>
</dbReference>
<keyword evidence="12" id="KW-0902">Two-component regulatory system</keyword>
<evidence type="ECO:0000313" key="18">
    <source>
        <dbReference type="EMBL" id="PTQ55511.1"/>
    </source>
</evidence>
<evidence type="ECO:0000256" key="15">
    <source>
        <dbReference type="SAM" id="Phobius"/>
    </source>
</evidence>
<sequence>MSLRLKMALVFSVSLAILLFLVGLALYMLFAEREWEQLDTTLERTAQEVSRSVTVREGLKMKELLLFPYQEVILPDVDVFTFSNTYIQIVRLDGKIAARSSSLGNVRLPLWPALLAAASRGERAVFTTEISGHRLRVLGEPLLVDDSPVGLIIVASATQQVEETLANLRLLLILMFAFVTALLALFIWWLTGRMFRPLMQLVREVSEVKSGADLKRRITLFPSRLIPSTAPEIHDASGGADKVSPSSHHVHTSSRPSRDEIILLADSINDMLGRLEEAYATLDRSLKTQRRFVADASHQFRTPLTALRGNIEMLRSEVNRMLDALTDIGAHLSSTIKCENGIDAKNAYALESMKALKTRMELIQTLVGEIFTDTERLVEMAEHMLTLARREAGYGREHTLFDGCAWLSQIEERLHGLDPNVWKQSLSAHRGTDPNIKPPDPGIGKTDQSMKKIDQNIQEKSEDFSGARLIWQINLTGPCGDTSLNIQGDPEALRLALWLVLENSVRYTKSGEIIVGATIERDEQLFLKLFIEDHGIGIPEEALEHIFERFYRAPNATGEVGSGLGLAIVKEIVEGHGGHIQVKSQLGIGTRFEFKLPVIATDG</sequence>
<evidence type="ECO:0000256" key="5">
    <source>
        <dbReference type="ARBA" id="ARBA00022553"/>
    </source>
</evidence>
<dbReference type="PROSITE" id="PS50885">
    <property type="entry name" value="HAMP"/>
    <property type="match status" value="1"/>
</dbReference>
<evidence type="ECO:0000256" key="2">
    <source>
        <dbReference type="ARBA" id="ARBA00004651"/>
    </source>
</evidence>
<evidence type="ECO:0000256" key="4">
    <source>
        <dbReference type="ARBA" id="ARBA00022475"/>
    </source>
</evidence>
<keyword evidence="8" id="KW-0547">Nucleotide-binding</keyword>
<dbReference type="Gene3D" id="6.10.340.10">
    <property type="match status" value="1"/>
</dbReference>
<evidence type="ECO:0000256" key="12">
    <source>
        <dbReference type="ARBA" id="ARBA00023012"/>
    </source>
</evidence>
<dbReference type="Gene3D" id="1.10.287.130">
    <property type="match status" value="1"/>
</dbReference>
<dbReference type="CDD" id="cd00082">
    <property type="entry name" value="HisKA"/>
    <property type="match status" value="1"/>
</dbReference>
<evidence type="ECO:0000256" key="13">
    <source>
        <dbReference type="ARBA" id="ARBA00023136"/>
    </source>
</evidence>
<comment type="caution">
    <text evidence="18">The sequence shown here is derived from an EMBL/GenBank/DDBJ whole genome shotgun (WGS) entry which is preliminary data.</text>
</comment>
<keyword evidence="5" id="KW-0597">Phosphoprotein</keyword>
<dbReference type="Pfam" id="PF02518">
    <property type="entry name" value="HATPase_c"/>
    <property type="match status" value="1"/>
</dbReference>
<keyword evidence="9 18" id="KW-0418">Kinase</keyword>
<dbReference type="SMART" id="SM00387">
    <property type="entry name" value="HATPase_c"/>
    <property type="match status" value="1"/>
</dbReference>
<feature type="domain" description="Histidine kinase" evidence="16">
    <location>
        <begin position="295"/>
        <end position="600"/>
    </location>
</feature>
<dbReference type="PANTHER" id="PTHR45436">
    <property type="entry name" value="SENSOR HISTIDINE KINASE YKOH"/>
    <property type="match status" value="1"/>
</dbReference>
<protein>
    <recommendedName>
        <fullName evidence="3">histidine kinase</fullName>
        <ecNumber evidence="3">2.7.13.3</ecNumber>
    </recommendedName>
</protein>
<dbReference type="InterPro" id="IPR003661">
    <property type="entry name" value="HisK_dim/P_dom"/>
</dbReference>
<dbReference type="SUPFAM" id="SSF55874">
    <property type="entry name" value="ATPase domain of HSP90 chaperone/DNA topoisomerase II/histidine kinase"/>
    <property type="match status" value="1"/>
</dbReference>